<keyword evidence="2" id="KW-1185">Reference proteome</keyword>
<evidence type="ECO:0000313" key="2">
    <source>
        <dbReference type="Proteomes" id="UP000638313"/>
    </source>
</evidence>
<proteinExistence type="predicted"/>
<protein>
    <submittedName>
        <fullName evidence="1">Uncharacterized protein</fullName>
    </submittedName>
</protein>
<accession>A0A919B8M4</accession>
<name>A0A919B8M4_9ACTN</name>
<evidence type="ECO:0000313" key="1">
    <source>
        <dbReference type="EMBL" id="GHF71500.1"/>
    </source>
</evidence>
<comment type="caution">
    <text evidence="1">The sequence shown here is derived from an EMBL/GenBank/DDBJ whole genome shotgun (WGS) entry which is preliminary data.</text>
</comment>
<organism evidence="1 2">
    <name type="scientific">Streptomyces mashuensis</name>
    <dbReference type="NCBI Taxonomy" id="33904"/>
    <lineage>
        <taxon>Bacteria</taxon>
        <taxon>Bacillati</taxon>
        <taxon>Actinomycetota</taxon>
        <taxon>Actinomycetes</taxon>
        <taxon>Kitasatosporales</taxon>
        <taxon>Streptomycetaceae</taxon>
        <taxon>Streptomyces</taxon>
    </lineage>
</organism>
<reference evidence="1" key="2">
    <citation type="submission" date="2020-09" db="EMBL/GenBank/DDBJ databases">
        <authorList>
            <person name="Sun Q."/>
            <person name="Ohkuma M."/>
        </authorList>
    </citation>
    <scope>NUCLEOTIDE SEQUENCE</scope>
    <source>
        <strain evidence="1">JCM 4059</strain>
    </source>
</reference>
<sequence>MLVYGINKIAGGWPRLAGTEFAGSLQAGCRVPTSSTDVYLFKNDRYVRYTV</sequence>
<dbReference type="AlphaFoldDB" id="A0A919B8M4"/>
<dbReference type="Gene3D" id="2.110.10.10">
    <property type="entry name" value="Hemopexin-like domain"/>
    <property type="match status" value="1"/>
</dbReference>
<dbReference type="Proteomes" id="UP000638313">
    <property type="component" value="Unassembled WGS sequence"/>
</dbReference>
<gene>
    <name evidence="1" type="ORF">GCM10010218_60870</name>
</gene>
<dbReference type="EMBL" id="BNBD01000021">
    <property type="protein sequence ID" value="GHF71500.1"/>
    <property type="molecule type" value="Genomic_DNA"/>
</dbReference>
<reference evidence="1" key="1">
    <citation type="journal article" date="2014" name="Int. J. Syst. Evol. Microbiol.">
        <title>Complete genome sequence of Corynebacterium casei LMG S-19264T (=DSM 44701T), isolated from a smear-ripened cheese.</title>
        <authorList>
            <consortium name="US DOE Joint Genome Institute (JGI-PGF)"/>
            <person name="Walter F."/>
            <person name="Albersmeier A."/>
            <person name="Kalinowski J."/>
            <person name="Ruckert C."/>
        </authorList>
    </citation>
    <scope>NUCLEOTIDE SEQUENCE</scope>
    <source>
        <strain evidence="1">JCM 4059</strain>
    </source>
</reference>
<dbReference type="InterPro" id="IPR036375">
    <property type="entry name" value="Hemopexin-like_dom_sf"/>
</dbReference>
<dbReference type="RefSeq" id="WP_373311781.1">
    <property type="nucleotide sequence ID" value="NZ_BNBD01000021.1"/>
</dbReference>